<feature type="transmembrane region" description="Helical" evidence="1">
    <location>
        <begin position="20"/>
        <end position="41"/>
    </location>
</feature>
<reference evidence="2 3" key="1">
    <citation type="journal article" date="2018" name="Sci. Rep.">
        <title>Genomic signatures of local adaptation to the degree of environmental predictability in rotifers.</title>
        <authorList>
            <person name="Franch-Gras L."/>
            <person name="Hahn C."/>
            <person name="Garcia-Roger E.M."/>
            <person name="Carmona M.J."/>
            <person name="Serra M."/>
            <person name="Gomez A."/>
        </authorList>
    </citation>
    <scope>NUCLEOTIDE SEQUENCE [LARGE SCALE GENOMIC DNA]</scope>
    <source>
        <strain evidence="2">HYR1</strain>
    </source>
</reference>
<sequence>MDMFGHYYDKTSIYVNKYYVNTIIVLVVVSISIDFMFGLYLKAFSQLIYNCEDLPFAKACDDEVSYKRNINCILGTIS</sequence>
<accession>A0A3M7R428</accession>
<keyword evidence="1" id="KW-1133">Transmembrane helix</keyword>
<dbReference type="EMBL" id="REGN01004255">
    <property type="protein sequence ID" value="RNA18352.1"/>
    <property type="molecule type" value="Genomic_DNA"/>
</dbReference>
<protein>
    <submittedName>
        <fullName evidence="2">Uncharacterized protein</fullName>
    </submittedName>
</protein>
<name>A0A3M7R428_BRAPC</name>
<organism evidence="2 3">
    <name type="scientific">Brachionus plicatilis</name>
    <name type="common">Marine rotifer</name>
    <name type="synonym">Brachionus muelleri</name>
    <dbReference type="NCBI Taxonomy" id="10195"/>
    <lineage>
        <taxon>Eukaryota</taxon>
        <taxon>Metazoa</taxon>
        <taxon>Spiralia</taxon>
        <taxon>Gnathifera</taxon>
        <taxon>Rotifera</taxon>
        <taxon>Eurotatoria</taxon>
        <taxon>Monogononta</taxon>
        <taxon>Pseudotrocha</taxon>
        <taxon>Ploima</taxon>
        <taxon>Brachionidae</taxon>
        <taxon>Brachionus</taxon>
    </lineage>
</organism>
<evidence type="ECO:0000313" key="3">
    <source>
        <dbReference type="Proteomes" id="UP000276133"/>
    </source>
</evidence>
<dbReference type="AlphaFoldDB" id="A0A3M7R428"/>
<keyword evidence="3" id="KW-1185">Reference proteome</keyword>
<proteinExistence type="predicted"/>
<keyword evidence="1" id="KW-0472">Membrane</keyword>
<comment type="caution">
    <text evidence="2">The sequence shown here is derived from an EMBL/GenBank/DDBJ whole genome shotgun (WGS) entry which is preliminary data.</text>
</comment>
<keyword evidence="1" id="KW-0812">Transmembrane</keyword>
<evidence type="ECO:0000313" key="2">
    <source>
        <dbReference type="EMBL" id="RNA18352.1"/>
    </source>
</evidence>
<evidence type="ECO:0000256" key="1">
    <source>
        <dbReference type="SAM" id="Phobius"/>
    </source>
</evidence>
<gene>
    <name evidence="2" type="ORF">BpHYR1_018329</name>
</gene>
<dbReference type="Proteomes" id="UP000276133">
    <property type="component" value="Unassembled WGS sequence"/>
</dbReference>